<evidence type="ECO:0000313" key="2">
    <source>
        <dbReference type="EMBL" id="MXO87038.1"/>
    </source>
</evidence>
<evidence type="ECO:0008006" key="4">
    <source>
        <dbReference type="Google" id="ProtNLM"/>
    </source>
</evidence>
<accession>A0A844ZGY4</accession>
<name>A0A844ZGY4_9SPHN</name>
<keyword evidence="3" id="KW-1185">Reference proteome</keyword>
<proteinExistence type="predicted"/>
<dbReference type="RefSeq" id="WP_160685233.1">
    <property type="nucleotide sequence ID" value="NZ_WTYW01000006.1"/>
</dbReference>
<feature type="signal peptide" evidence="1">
    <location>
        <begin position="1"/>
        <end position="33"/>
    </location>
</feature>
<evidence type="ECO:0000313" key="3">
    <source>
        <dbReference type="Proteomes" id="UP000433104"/>
    </source>
</evidence>
<gene>
    <name evidence="2" type="ORF">GRI38_13470</name>
</gene>
<dbReference type="EMBL" id="WTYW01000006">
    <property type="protein sequence ID" value="MXO87038.1"/>
    <property type="molecule type" value="Genomic_DNA"/>
</dbReference>
<dbReference type="Proteomes" id="UP000433104">
    <property type="component" value="Unassembled WGS sequence"/>
</dbReference>
<sequence length="443" mass="47736">MIAGRTATIRARCATALFTGTAAFFVMPSAAQAQVETQVRVSAGAGAETNAFLRDGDDTTALRGTIEIEPSLYYQDERTTFRIAGDIRFEQYSERYGTQDAYYITGGGATRLNERTSLNATVGFRSSRNRAQDFIRGGLVGFDDPTDEFVDTDDLGPELGIDDGNIGVDAGLDPGEFPLVDFSDPTLAGLGTRSESLSASASIRHILSPRDSFAVGIRASERSTARIDAFDYRQAGAFFSWAHQLSPRRNLQTNIDASRVERVGTSVGDAYYVSPLIGISQQLSPTQSLTLQAGASFSWVNTATGETFSNTSFAFNGSFCNRGARTNLCINGSRSARPTTFGGLSNSTTVGVNYSRALSERDSISVNARYGRASRLGNVQLVEDLPVDSEVYGAQARYRTYFGNRLSAFLTAGVSDSSSNFGTNRDPNLLFEIGISYLFGEIS</sequence>
<organism evidence="2 3">
    <name type="scientific">Parapontixanthobacter aurantiacus</name>
    <dbReference type="NCBI Taxonomy" id="1463599"/>
    <lineage>
        <taxon>Bacteria</taxon>
        <taxon>Pseudomonadati</taxon>
        <taxon>Pseudomonadota</taxon>
        <taxon>Alphaproteobacteria</taxon>
        <taxon>Sphingomonadales</taxon>
        <taxon>Erythrobacteraceae</taxon>
        <taxon>Parapontixanthobacter</taxon>
    </lineage>
</organism>
<dbReference type="AlphaFoldDB" id="A0A844ZGY4"/>
<dbReference type="OrthoDB" id="9863500at2"/>
<feature type="chain" id="PRO_5032821721" description="Beta-barrel porin 2" evidence="1">
    <location>
        <begin position="34"/>
        <end position="443"/>
    </location>
</feature>
<dbReference type="SUPFAM" id="SSF56935">
    <property type="entry name" value="Porins"/>
    <property type="match status" value="1"/>
</dbReference>
<keyword evidence="1" id="KW-0732">Signal</keyword>
<reference evidence="2 3" key="1">
    <citation type="submission" date="2019-12" db="EMBL/GenBank/DDBJ databases">
        <title>Genomic-based taxomic classification of the family Erythrobacteraceae.</title>
        <authorList>
            <person name="Xu L."/>
        </authorList>
    </citation>
    <scope>NUCLEOTIDE SEQUENCE [LARGE SCALE GENOMIC DNA]</scope>
    <source>
        <strain evidence="2 3">MCCC 1A09962</strain>
    </source>
</reference>
<protein>
    <recommendedName>
        <fullName evidence="4">Beta-barrel porin 2</fullName>
    </recommendedName>
</protein>
<comment type="caution">
    <text evidence="2">The sequence shown here is derived from an EMBL/GenBank/DDBJ whole genome shotgun (WGS) entry which is preliminary data.</text>
</comment>
<evidence type="ECO:0000256" key="1">
    <source>
        <dbReference type="SAM" id="SignalP"/>
    </source>
</evidence>